<name>A0ABS0J353_9BACT</name>
<feature type="non-terminal residue" evidence="1">
    <location>
        <position position="159"/>
    </location>
</feature>
<keyword evidence="2" id="KW-1185">Reference proteome</keyword>
<proteinExistence type="predicted"/>
<sequence length="159" mass="17414">MGGYSHEQARELAALSRSVGRQVAVLIDRQGRVAMVLVGDTGAITIPELPRARTGTGRLRGLRLLHTHLGPDLLSQEDLMDLLFLRLDGFGVLTVSEWGEPLTFQHAHLLPQPEDGKPYRVHPAQPWDRVDTDVVAQAEALEEEMARAASDARAVAPAR</sequence>
<gene>
    <name evidence="1" type="ORF">FVW20_07535</name>
</gene>
<organism evidence="1 2">
    <name type="scientific">Nitratidesulfovibrio oxamicus</name>
    <dbReference type="NCBI Taxonomy" id="32016"/>
    <lineage>
        <taxon>Bacteria</taxon>
        <taxon>Pseudomonadati</taxon>
        <taxon>Thermodesulfobacteriota</taxon>
        <taxon>Desulfovibrionia</taxon>
        <taxon>Desulfovibrionales</taxon>
        <taxon>Desulfovibrionaceae</taxon>
        <taxon>Nitratidesulfovibrio</taxon>
    </lineage>
</organism>
<evidence type="ECO:0000313" key="1">
    <source>
        <dbReference type="EMBL" id="MBG3876873.1"/>
    </source>
</evidence>
<reference evidence="1 2" key="1">
    <citation type="submission" date="2019-08" db="EMBL/GenBank/DDBJ databases">
        <authorList>
            <person name="Luo N."/>
        </authorList>
    </citation>
    <scope>NUCLEOTIDE SEQUENCE [LARGE SCALE GENOMIC DNA]</scope>
    <source>
        <strain evidence="1 2">NCIMB 9442</strain>
    </source>
</reference>
<comment type="caution">
    <text evidence="1">The sequence shown here is derived from an EMBL/GenBank/DDBJ whole genome shotgun (WGS) entry which is preliminary data.</text>
</comment>
<evidence type="ECO:0000313" key="2">
    <source>
        <dbReference type="Proteomes" id="UP001194469"/>
    </source>
</evidence>
<protein>
    <submittedName>
        <fullName evidence="1">GTPase HflX</fullName>
    </submittedName>
</protein>
<dbReference type="Proteomes" id="UP001194469">
    <property type="component" value="Unassembled WGS sequence"/>
</dbReference>
<accession>A0ABS0J353</accession>
<dbReference type="EMBL" id="VRYY01000180">
    <property type="protein sequence ID" value="MBG3876873.1"/>
    <property type="molecule type" value="Genomic_DNA"/>
</dbReference>